<evidence type="ECO:0000256" key="1">
    <source>
        <dbReference type="ARBA" id="ARBA00022801"/>
    </source>
</evidence>
<dbReference type="SFLD" id="SFLDG01129">
    <property type="entry name" value="C1.5:_HAD__Beta-PGM__Phosphata"/>
    <property type="match status" value="1"/>
</dbReference>
<dbReference type="SFLD" id="SFLDS00003">
    <property type="entry name" value="Haloacid_Dehalogenase"/>
    <property type="match status" value="1"/>
</dbReference>
<dbReference type="PRINTS" id="PR00413">
    <property type="entry name" value="HADHALOGNASE"/>
</dbReference>
<dbReference type="Proteomes" id="UP000198718">
    <property type="component" value="Unassembled WGS sequence"/>
</dbReference>
<gene>
    <name evidence="2" type="ORF">SAMN05660472_00591</name>
</gene>
<organism evidence="2 3">
    <name type="scientific">Natronincola ferrireducens</name>
    <dbReference type="NCBI Taxonomy" id="393762"/>
    <lineage>
        <taxon>Bacteria</taxon>
        <taxon>Bacillati</taxon>
        <taxon>Bacillota</taxon>
        <taxon>Clostridia</taxon>
        <taxon>Peptostreptococcales</taxon>
        <taxon>Natronincolaceae</taxon>
        <taxon>Natronincola</taxon>
    </lineage>
</organism>
<dbReference type="STRING" id="393762.SAMN05660472_00591"/>
<dbReference type="EMBL" id="FNFP01000001">
    <property type="protein sequence ID" value="SDK04097.1"/>
    <property type="molecule type" value="Genomic_DNA"/>
</dbReference>
<dbReference type="OrthoDB" id="9809962at2"/>
<dbReference type="InterPro" id="IPR051540">
    <property type="entry name" value="S-2-haloacid_dehalogenase"/>
</dbReference>
<accession>A0A1G8YMY2</accession>
<dbReference type="AlphaFoldDB" id="A0A1G8YMY2"/>
<sequence length="238" mass="28240">MLKTILFDLDGTLLPLNMEDFLKKYFQEISVKFKDYFTPQELTKLIWESTEYMVKNIDANKTNADAFFEDFYSKIPYTADLFNPMFDDFYTNNFLKVKEATQESEYIIKAVDILKEKGYEMVVATNPLFPEKAIFHRIAWAGLNKEDFTFITSFEKMHFCKPHLQFYEEILGKINREPRECMMVGNDIEEDMVAKQLGLATYLIEDHKIHRSKDMKNVDYTGKYPDFYRFVIELPSVK</sequence>
<dbReference type="InterPro" id="IPR006439">
    <property type="entry name" value="HAD-SF_hydro_IA"/>
</dbReference>
<dbReference type="PANTHER" id="PTHR43316:SF3">
    <property type="entry name" value="HALOACID DEHALOGENASE, TYPE II (AFU_ORTHOLOGUE AFUA_2G07750)-RELATED"/>
    <property type="match status" value="1"/>
</dbReference>
<protein>
    <submittedName>
        <fullName evidence="2">FMN phosphatase YigB, HAD superfamily</fullName>
    </submittedName>
</protein>
<dbReference type="PANTHER" id="PTHR43316">
    <property type="entry name" value="HYDROLASE, HALOACID DELAHOGENASE-RELATED"/>
    <property type="match status" value="1"/>
</dbReference>
<dbReference type="GO" id="GO:0016787">
    <property type="term" value="F:hydrolase activity"/>
    <property type="evidence" value="ECO:0007669"/>
    <property type="project" value="UniProtKB-KW"/>
</dbReference>
<evidence type="ECO:0000313" key="2">
    <source>
        <dbReference type="EMBL" id="SDK04097.1"/>
    </source>
</evidence>
<evidence type="ECO:0000313" key="3">
    <source>
        <dbReference type="Proteomes" id="UP000198718"/>
    </source>
</evidence>
<proteinExistence type="predicted"/>
<dbReference type="InterPro" id="IPR036412">
    <property type="entry name" value="HAD-like_sf"/>
</dbReference>
<keyword evidence="3" id="KW-1185">Reference proteome</keyword>
<name>A0A1G8YMY2_9FIRM</name>
<dbReference type="InterPro" id="IPR041492">
    <property type="entry name" value="HAD_2"/>
</dbReference>
<dbReference type="Gene3D" id="3.40.50.1000">
    <property type="entry name" value="HAD superfamily/HAD-like"/>
    <property type="match status" value="1"/>
</dbReference>
<dbReference type="Pfam" id="PF13419">
    <property type="entry name" value="HAD_2"/>
    <property type="match status" value="1"/>
</dbReference>
<dbReference type="SUPFAM" id="SSF56784">
    <property type="entry name" value="HAD-like"/>
    <property type="match status" value="1"/>
</dbReference>
<keyword evidence="1" id="KW-0378">Hydrolase</keyword>
<dbReference type="InterPro" id="IPR023214">
    <property type="entry name" value="HAD_sf"/>
</dbReference>
<dbReference type="RefSeq" id="WP_090550053.1">
    <property type="nucleotide sequence ID" value="NZ_FNFP01000001.1"/>
</dbReference>
<reference evidence="2 3" key="1">
    <citation type="submission" date="2016-10" db="EMBL/GenBank/DDBJ databases">
        <authorList>
            <person name="de Groot N.N."/>
        </authorList>
    </citation>
    <scope>NUCLEOTIDE SEQUENCE [LARGE SCALE GENOMIC DNA]</scope>
    <source>
        <strain evidence="2 3">DSM 18346</strain>
    </source>
</reference>